<feature type="region of interest" description="Disordered" evidence="4">
    <location>
        <begin position="1167"/>
        <end position="1207"/>
    </location>
</feature>
<dbReference type="PANTHER" id="PTHR13170">
    <property type="entry name" value="O-GLCNACASE"/>
    <property type="match status" value="1"/>
</dbReference>
<dbReference type="Pfam" id="PF00754">
    <property type="entry name" value="F5_F8_type_C"/>
    <property type="match status" value="1"/>
</dbReference>
<dbReference type="RefSeq" id="WP_344438262.1">
    <property type="nucleotide sequence ID" value="NZ_BAAALF010000003.1"/>
</dbReference>
<feature type="compositionally biased region" description="Low complexity" evidence="4">
    <location>
        <begin position="1347"/>
        <end position="1364"/>
    </location>
</feature>
<dbReference type="EMBL" id="BAAALF010000003">
    <property type="protein sequence ID" value="GAA1217344.1"/>
    <property type="molecule type" value="Genomic_DNA"/>
</dbReference>
<dbReference type="InterPro" id="IPR011496">
    <property type="entry name" value="O-GlcNAcase_cat"/>
</dbReference>
<gene>
    <name evidence="7" type="ORF">GCM10009665_04030</name>
</gene>
<evidence type="ECO:0000256" key="1">
    <source>
        <dbReference type="ARBA" id="ARBA00022801"/>
    </source>
</evidence>
<evidence type="ECO:0000313" key="8">
    <source>
        <dbReference type="Proteomes" id="UP001500037"/>
    </source>
</evidence>
<evidence type="ECO:0000259" key="5">
    <source>
        <dbReference type="PROSITE" id="PS50022"/>
    </source>
</evidence>
<dbReference type="Gene3D" id="1.20.58.460">
    <property type="entry name" value="Hyaluronidase post-catalytic domain-like"/>
    <property type="match status" value="1"/>
</dbReference>
<keyword evidence="8" id="KW-1185">Reference proteome</keyword>
<dbReference type="InterPro" id="IPR029018">
    <property type="entry name" value="Hex-like_dom2"/>
</dbReference>
<feature type="compositionally biased region" description="Pro residues" evidence="4">
    <location>
        <begin position="1313"/>
        <end position="1346"/>
    </location>
</feature>
<reference evidence="8" key="1">
    <citation type="journal article" date="2019" name="Int. J. Syst. Evol. Microbiol.">
        <title>The Global Catalogue of Microorganisms (GCM) 10K type strain sequencing project: providing services to taxonomists for standard genome sequencing and annotation.</title>
        <authorList>
            <consortium name="The Broad Institute Genomics Platform"/>
            <consortium name="The Broad Institute Genome Sequencing Center for Infectious Disease"/>
            <person name="Wu L."/>
            <person name="Ma J."/>
        </authorList>
    </citation>
    <scope>NUCLEOTIDE SEQUENCE [LARGE SCALE GENOMIC DNA]</scope>
    <source>
        <strain evidence="8">JCM 13004</strain>
    </source>
</reference>
<evidence type="ECO:0000256" key="4">
    <source>
        <dbReference type="SAM" id="MobiDB-lite"/>
    </source>
</evidence>
<comment type="caution">
    <text evidence="7">The sequence shown here is derived from an EMBL/GenBank/DDBJ whole genome shotgun (WGS) entry which is preliminary data.</text>
</comment>
<dbReference type="SUPFAM" id="SSF140657">
    <property type="entry name" value="Hyaluronidase post-catalytic domain-like"/>
    <property type="match status" value="1"/>
</dbReference>
<dbReference type="Pfam" id="PF21774">
    <property type="entry name" value="NagJ_C"/>
    <property type="match status" value="1"/>
</dbReference>
<keyword evidence="2 3" id="KW-0326">Glycosidase</keyword>
<evidence type="ECO:0008006" key="9">
    <source>
        <dbReference type="Google" id="ProtNLM"/>
    </source>
</evidence>
<feature type="domain" description="F5/8 type C" evidence="5">
    <location>
        <begin position="1165"/>
        <end position="1299"/>
    </location>
</feature>
<dbReference type="InterPro" id="IPR008979">
    <property type="entry name" value="Galactose-bd-like_sf"/>
</dbReference>
<sequence length="1405" mass="141971">MQTRVSATAGRRLRQQLEQSPALREVLQHPAVLVTRRATARTARRVAPRAADRLIADLKGTRPLLAEIRAERLAGPAPATLGPRRATLRIAATLSAAAVIGGLLATVPATATPTGPGVSISAPARTPLGSLASPQVFPRPQQLTPAGKPVTVPTEVSLVAGAQADPGALAAVREVLAAAGATTVSTPAQPGAAPAPGELVVFVGGPQEQPDPATDRTLHDLGADTPAGLPTGGYVLAAGQLPVAGGSYGAVVLAGADAEGTFHAAQSLRQLLTAVPAGQGQGGGALGFPGLTVRDWPTGAPLRGTAESFYGTAWTTQQRLDLIDFLGRTKQNFYLYAPGDDPYRQGQWRDPYPSAQQDDLRLLAERARTDHVVLGYAIAPNQSFCYSSGKDVDALVAKLDAMRALGFTAFQLQFQDVSYDEWHCAGDKRAYGTGPAAAAKAQAQLANAVQQRLVDRHREVRALSVVPTEFHQQGATPYRSALAGALTPAVQVAWTGVGVIPGKITAGQTADTALLFDHPLVTMDNYPVNDSSPDRLYLGPYTGRDPEVARRSAVLLTAGMQQAAASRIPLATAADYAWNPDGYRSDASWQYALRALAADAVPAATPGGTADAGSGPALAALGALAGNSSSSPLSGAESGYLTPLIDTFWAALQPSGGGTVDLGRLQQAADPLRAAFTTMAGAGDALRGNDSQARTARGATALADETAPWLDRLGAYGRAGQAALDMLLAQHRGDGAAAWQSRVALRRLRDQLAQGAVTIGTGVLDPFLDRAMKAADSWSGVSAGALSPTTTLGTAHDHGPALMTDSAADTFYWSSAPPQPGDAFGVDLGDGRPVATVTVRMGATDGSGGPADDPSGDAGAAADDYLRDGVLEYTTGDGGWQQLLTLHQQKSVTATLPAGAVVRAIRLRATKSQQTAVAVREFSVTAPDAVHATGTGGPAAAPGSSPDAVPDGDPASATRAAAAPTVADAPLTVNLGGTRPLDRLTVLTDPTVRATATVETRNPDGSWTGVGTLHPGYNELPTGGRPTGAVRLTWQPGGDAPVVNQIVPWYADTPLARLTLADPELDVVAGAAAPAQTQAIVDATRPEGASGDIRATAPAGVVGLTVSPAPAPGQGGAPVGVPLGVGASTAVQVGAAAGTPTGTYQVPVDFTTGGVTVRQVLQVHVVPPTGGPDLAPSASATSSGDETPKYPAGAVNDGDPATRWSSPASDGAWVQLQLPQPTHLGEAVLHWQDAYASAYQLQTSADGQNWTTVASVAAGHGGTETVRFDAPGALYLRMQGVSRATKYGYSLFGIEVYAVTDPAAAPGTGGTPPVVPPTTGPVGVPLPSPTPGATPGTVPTPAPSPTGTPVTPSVPALPSGLPSGLPLPGPTGSPLPGSSAAAGAAAGAGTGAGAGPSPSATVPKH</sequence>
<dbReference type="SUPFAM" id="SSF49785">
    <property type="entry name" value="Galactose-binding domain-like"/>
    <property type="match status" value="1"/>
</dbReference>
<dbReference type="PROSITE" id="PS50022">
    <property type="entry name" value="FA58C_3"/>
    <property type="match status" value="1"/>
</dbReference>
<evidence type="ECO:0000259" key="6">
    <source>
        <dbReference type="PROSITE" id="PS52009"/>
    </source>
</evidence>
<feature type="compositionally biased region" description="Low complexity" evidence="4">
    <location>
        <begin position="186"/>
        <end position="197"/>
    </location>
</feature>
<dbReference type="InterPro" id="IPR000421">
    <property type="entry name" value="FA58C"/>
</dbReference>
<accession>A0ABP4G8Q6</accession>
<evidence type="ECO:0000313" key="7">
    <source>
        <dbReference type="EMBL" id="GAA1217344.1"/>
    </source>
</evidence>
<feature type="domain" description="GH84" evidence="6">
    <location>
        <begin position="301"/>
        <end position="581"/>
    </location>
</feature>
<feature type="region of interest" description="Disordered" evidence="4">
    <location>
        <begin position="186"/>
        <end position="214"/>
    </location>
</feature>
<dbReference type="InterPro" id="IPR015882">
    <property type="entry name" value="HEX_bac_N"/>
</dbReference>
<dbReference type="PANTHER" id="PTHR13170:SF16">
    <property type="entry name" value="PROTEIN O-GLCNACASE"/>
    <property type="match status" value="1"/>
</dbReference>
<feature type="compositionally biased region" description="Low complexity" evidence="4">
    <location>
        <begin position="850"/>
        <end position="862"/>
    </location>
</feature>
<feature type="region of interest" description="Disordered" evidence="4">
    <location>
        <begin position="843"/>
        <end position="862"/>
    </location>
</feature>
<dbReference type="SUPFAM" id="SSF55545">
    <property type="entry name" value="beta-N-acetylhexosaminidase-like domain"/>
    <property type="match status" value="1"/>
</dbReference>
<dbReference type="SUPFAM" id="SSF51445">
    <property type="entry name" value="(Trans)glycosidases"/>
    <property type="match status" value="1"/>
</dbReference>
<evidence type="ECO:0000256" key="2">
    <source>
        <dbReference type="ARBA" id="ARBA00023295"/>
    </source>
</evidence>
<name>A0ABP4G8Q6_9ACTN</name>
<keyword evidence="1 3" id="KW-0378">Hydrolase</keyword>
<dbReference type="PROSITE" id="PS52009">
    <property type="entry name" value="GH84"/>
    <property type="match status" value="1"/>
</dbReference>
<dbReference type="Gene3D" id="2.60.120.260">
    <property type="entry name" value="Galactose-binding domain-like"/>
    <property type="match status" value="2"/>
</dbReference>
<dbReference type="Pfam" id="PF02838">
    <property type="entry name" value="Glyco_hydro_20b"/>
    <property type="match status" value="1"/>
</dbReference>
<dbReference type="Gene3D" id="3.30.379.10">
    <property type="entry name" value="Chitobiase/beta-hexosaminidase domain 2-like"/>
    <property type="match status" value="1"/>
</dbReference>
<evidence type="ECO:0000256" key="3">
    <source>
        <dbReference type="PROSITE-ProRule" id="PRU01353"/>
    </source>
</evidence>
<dbReference type="InterPro" id="IPR051822">
    <property type="entry name" value="Glycosyl_Hydrolase_84"/>
</dbReference>
<feature type="region of interest" description="Disordered" evidence="4">
    <location>
        <begin position="1307"/>
        <end position="1405"/>
    </location>
</feature>
<feature type="compositionally biased region" description="Low complexity" evidence="4">
    <location>
        <begin position="1395"/>
        <end position="1405"/>
    </location>
</feature>
<feature type="active site" description="Proton donor" evidence="3">
    <location>
        <position position="416"/>
    </location>
</feature>
<dbReference type="InterPro" id="IPR049019">
    <property type="entry name" value="NagJ-like_helical"/>
</dbReference>
<comment type="similarity">
    <text evidence="3">Belongs to the glycosyl hydrolase 84 family.</text>
</comment>
<dbReference type="Gene3D" id="3.20.20.80">
    <property type="entry name" value="Glycosidases"/>
    <property type="match status" value="1"/>
</dbReference>
<feature type="compositionally biased region" description="Low complexity" evidence="4">
    <location>
        <begin position="1374"/>
        <end position="1385"/>
    </location>
</feature>
<dbReference type="Proteomes" id="UP001500037">
    <property type="component" value="Unassembled WGS sequence"/>
</dbReference>
<proteinExistence type="inferred from homology"/>
<organism evidence="7 8">
    <name type="scientific">Kitasatospora nipponensis</name>
    <dbReference type="NCBI Taxonomy" id="258049"/>
    <lineage>
        <taxon>Bacteria</taxon>
        <taxon>Bacillati</taxon>
        <taxon>Actinomycetota</taxon>
        <taxon>Actinomycetes</taxon>
        <taxon>Kitasatosporales</taxon>
        <taxon>Streptomycetaceae</taxon>
        <taxon>Kitasatospora</taxon>
    </lineage>
</organism>
<feature type="region of interest" description="Disordered" evidence="4">
    <location>
        <begin position="931"/>
        <end position="956"/>
    </location>
</feature>
<protein>
    <recommendedName>
        <fullName evidence="9">Hyaluronoglucosaminidase</fullName>
    </recommendedName>
</protein>
<dbReference type="InterPro" id="IPR017853">
    <property type="entry name" value="GH"/>
</dbReference>
<dbReference type="Pfam" id="PF07555">
    <property type="entry name" value="NAGidase"/>
    <property type="match status" value="1"/>
</dbReference>